<name>A0A3N3E6A8_9VIBR</name>
<organism evidence="3 4">
    <name type="scientific">Vibrio ponticus</name>
    <dbReference type="NCBI Taxonomy" id="265668"/>
    <lineage>
        <taxon>Bacteria</taxon>
        <taxon>Pseudomonadati</taxon>
        <taxon>Pseudomonadota</taxon>
        <taxon>Gammaproteobacteria</taxon>
        <taxon>Vibrionales</taxon>
        <taxon>Vibrionaceae</taxon>
        <taxon>Vibrio</taxon>
    </lineage>
</organism>
<keyword evidence="2" id="KW-1133">Transmembrane helix</keyword>
<feature type="compositionally biased region" description="Basic and acidic residues" evidence="1">
    <location>
        <begin position="39"/>
        <end position="68"/>
    </location>
</feature>
<dbReference type="Proteomes" id="UP000278792">
    <property type="component" value="Unassembled WGS sequence"/>
</dbReference>
<feature type="transmembrane region" description="Helical" evidence="2">
    <location>
        <begin position="72"/>
        <end position="92"/>
    </location>
</feature>
<dbReference type="EMBL" id="RKIK01000003">
    <property type="protein sequence ID" value="ROV62214.1"/>
    <property type="molecule type" value="Genomic_DNA"/>
</dbReference>
<reference evidence="3 4" key="1">
    <citation type="submission" date="2018-11" db="EMBL/GenBank/DDBJ databases">
        <title>Vibrio ponticus strain CAIM 1751 pathogenic for the snapper Lutjanus guttatus.</title>
        <authorList>
            <person name="Soto-Rodriguez S."/>
            <person name="Lozano-Olvera R."/>
            <person name="Gomez-Gil B."/>
        </authorList>
    </citation>
    <scope>NUCLEOTIDE SEQUENCE [LARGE SCALE GENOMIC DNA]</scope>
    <source>
        <strain evidence="3 4">CAIM 1751</strain>
    </source>
</reference>
<gene>
    <name evidence="3" type="ORF">EGH82_01810</name>
</gene>
<accession>A0A3N3E6A8</accession>
<dbReference type="RefSeq" id="WP_123780196.1">
    <property type="nucleotide sequence ID" value="NZ_RKIK01000003.1"/>
</dbReference>
<dbReference type="AlphaFoldDB" id="A0A3N3E6A8"/>
<protein>
    <submittedName>
        <fullName evidence="3">Uncharacterized protein</fullName>
    </submittedName>
</protein>
<evidence type="ECO:0000256" key="1">
    <source>
        <dbReference type="SAM" id="MobiDB-lite"/>
    </source>
</evidence>
<evidence type="ECO:0000256" key="2">
    <source>
        <dbReference type="SAM" id="Phobius"/>
    </source>
</evidence>
<evidence type="ECO:0000313" key="4">
    <source>
        <dbReference type="Proteomes" id="UP000278792"/>
    </source>
</evidence>
<comment type="caution">
    <text evidence="3">The sequence shown here is derived from an EMBL/GenBank/DDBJ whole genome shotgun (WGS) entry which is preliminary data.</text>
</comment>
<sequence length="94" mass="10717">MAVGPRQTNSTSRYDANKDFTQDQLRRFGHVANQAQSNRDLEKKLTPTKSTRTEDQDPKLNKPTKNREQTQALSYAIWLSIALIALLSFMYVTG</sequence>
<proteinExistence type="predicted"/>
<keyword evidence="2" id="KW-0472">Membrane</keyword>
<feature type="region of interest" description="Disordered" evidence="1">
    <location>
        <begin position="31"/>
        <end position="68"/>
    </location>
</feature>
<evidence type="ECO:0000313" key="3">
    <source>
        <dbReference type="EMBL" id="ROV62214.1"/>
    </source>
</evidence>
<keyword evidence="2" id="KW-0812">Transmembrane</keyword>